<protein>
    <submittedName>
        <fullName evidence="1">Uncharacterized protein</fullName>
    </submittedName>
</protein>
<organism evidence="1 2">
    <name type="scientific">Catenulispora yoronensis</name>
    <dbReference type="NCBI Taxonomy" id="450799"/>
    <lineage>
        <taxon>Bacteria</taxon>
        <taxon>Bacillati</taxon>
        <taxon>Actinomycetota</taxon>
        <taxon>Actinomycetes</taxon>
        <taxon>Catenulisporales</taxon>
        <taxon>Catenulisporaceae</taxon>
        <taxon>Catenulispora</taxon>
    </lineage>
</organism>
<sequence>MLSVDAQVGGGWGLVWVVHAGEAGEFSCGLAGVEALYVAACADCEGSCHVDFEKWDVFCGVAATDSVAADRIGRYYGDQRYRTVEGGGFRETADAVDVGFPVRASEAEVGGDGAAEGVAVEDFDVVAVGSEAEGEG</sequence>
<accession>A0ABN2VPY0</accession>
<gene>
    <name evidence="1" type="ORF">GCM10009839_94300</name>
</gene>
<evidence type="ECO:0000313" key="1">
    <source>
        <dbReference type="EMBL" id="GAA2067798.1"/>
    </source>
</evidence>
<name>A0ABN2VPY0_9ACTN</name>
<proteinExistence type="predicted"/>
<comment type="caution">
    <text evidence="1">The sequence shown here is derived from an EMBL/GenBank/DDBJ whole genome shotgun (WGS) entry which is preliminary data.</text>
</comment>
<reference evidence="1 2" key="1">
    <citation type="journal article" date="2019" name="Int. J. Syst. Evol. Microbiol.">
        <title>The Global Catalogue of Microorganisms (GCM) 10K type strain sequencing project: providing services to taxonomists for standard genome sequencing and annotation.</title>
        <authorList>
            <consortium name="The Broad Institute Genomics Platform"/>
            <consortium name="The Broad Institute Genome Sequencing Center for Infectious Disease"/>
            <person name="Wu L."/>
            <person name="Ma J."/>
        </authorList>
    </citation>
    <scope>NUCLEOTIDE SEQUENCE [LARGE SCALE GENOMIC DNA]</scope>
    <source>
        <strain evidence="1 2">JCM 16014</strain>
    </source>
</reference>
<evidence type="ECO:0000313" key="2">
    <source>
        <dbReference type="Proteomes" id="UP001500751"/>
    </source>
</evidence>
<keyword evidence="2" id="KW-1185">Reference proteome</keyword>
<dbReference type="EMBL" id="BAAAQN010000130">
    <property type="protein sequence ID" value="GAA2067798.1"/>
    <property type="molecule type" value="Genomic_DNA"/>
</dbReference>
<dbReference type="Proteomes" id="UP001500751">
    <property type="component" value="Unassembled WGS sequence"/>
</dbReference>